<dbReference type="EMBL" id="VLPK01000002">
    <property type="protein sequence ID" value="TSJ41045.1"/>
    <property type="molecule type" value="Genomic_DNA"/>
</dbReference>
<dbReference type="AlphaFoldDB" id="A0A556MME5"/>
<gene>
    <name evidence="1" type="ORF">FO440_15030</name>
</gene>
<proteinExistence type="predicted"/>
<comment type="caution">
    <text evidence="1">The sequence shown here is derived from an EMBL/GenBank/DDBJ whole genome shotgun (WGS) entry which is preliminary data.</text>
</comment>
<dbReference type="Pfam" id="PF14117">
    <property type="entry name" value="DUF4287"/>
    <property type="match status" value="1"/>
</dbReference>
<name>A0A556MME5_9SPHI</name>
<sequence length="77" mass="8741">MNTINLAAYFATIKKKTGLTTADFRKAADAKGWMNDNQLKPEIKAMQVFDWLKDDYSLGRGHGMAVYHVLKEGINDY</sequence>
<dbReference type="RefSeq" id="WP_144249083.1">
    <property type="nucleotide sequence ID" value="NZ_VLPK01000002.1"/>
</dbReference>
<dbReference type="Proteomes" id="UP000318733">
    <property type="component" value="Unassembled WGS sequence"/>
</dbReference>
<evidence type="ECO:0000313" key="1">
    <source>
        <dbReference type="EMBL" id="TSJ41045.1"/>
    </source>
</evidence>
<reference evidence="1 2" key="1">
    <citation type="submission" date="2019-07" db="EMBL/GenBank/DDBJ databases">
        <authorList>
            <person name="Huq M.A."/>
        </authorList>
    </citation>
    <scope>NUCLEOTIDE SEQUENCE [LARGE SCALE GENOMIC DNA]</scope>
    <source>
        <strain evidence="1 2">MAH-19</strain>
    </source>
</reference>
<keyword evidence="2" id="KW-1185">Reference proteome</keyword>
<accession>A0A556MME5</accession>
<dbReference type="InterPro" id="IPR025629">
    <property type="entry name" value="DUF4287"/>
</dbReference>
<organism evidence="1 2">
    <name type="scientific">Mucilaginibacter corticis</name>
    <dbReference type="NCBI Taxonomy" id="2597670"/>
    <lineage>
        <taxon>Bacteria</taxon>
        <taxon>Pseudomonadati</taxon>
        <taxon>Bacteroidota</taxon>
        <taxon>Sphingobacteriia</taxon>
        <taxon>Sphingobacteriales</taxon>
        <taxon>Sphingobacteriaceae</taxon>
        <taxon>Mucilaginibacter</taxon>
    </lineage>
</organism>
<protein>
    <submittedName>
        <fullName evidence="1">DUF4287 domain-containing protein</fullName>
    </submittedName>
</protein>
<dbReference type="OrthoDB" id="9809825at2"/>
<evidence type="ECO:0000313" key="2">
    <source>
        <dbReference type="Proteomes" id="UP000318733"/>
    </source>
</evidence>